<protein>
    <submittedName>
        <fullName evidence="1">Uncharacterized protein</fullName>
    </submittedName>
</protein>
<accession>A0A1H8WHP8</accession>
<dbReference type="RefSeq" id="WP_092685930.1">
    <property type="nucleotide sequence ID" value="NZ_FODT01000012.1"/>
</dbReference>
<name>A0A1H8WHP8_9BRAD</name>
<evidence type="ECO:0000313" key="2">
    <source>
        <dbReference type="Proteomes" id="UP000199615"/>
    </source>
</evidence>
<evidence type="ECO:0000313" key="1">
    <source>
        <dbReference type="EMBL" id="SEP27162.1"/>
    </source>
</evidence>
<sequence length="72" mass="8040">MNKAPVHVLAVPCTEEEFRRFEDLIFAANDARHDVRLGARADLAAFVNEHGRAKCDLMMVALANHHDKPAES</sequence>
<dbReference type="EMBL" id="FODT01000012">
    <property type="protein sequence ID" value="SEP27162.1"/>
    <property type="molecule type" value="Genomic_DNA"/>
</dbReference>
<organism evidence="1 2">
    <name type="scientific">Rhodopseudomonas pseudopalustris</name>
    <dbReference type="NCBI Taxonomy" id="1513892"/>
    <lineage>
        <taxon>Bacteria</taxon>
        <taxon>Pseudomonadati</taxon>
        <taxon>Pseudomonadota</taxon>
        <taxon>Alphaproteobacteria</taxon>
        <taxon>Hyphomicrobiales</taxon>
        <taxon>Nitrobacteraceae</taxon>
        <taxon>Rhodopseudomonas</taxon>
    </lineage>
</organism>
<dbReference type="AlphaFoldDB" id="A0A1H8WHP8"/>
<dbReference type="Proteomes" id="UP000199615">
    <property type="component" value="Unassembled WGS sequence"/>
</dbReference>
<proteinExistence type="predicted"/>
<reference evidence="2" key="1">
    <citation type="submission" date="2016-10" db="EMBL/GenBank/DDBJ databases">
        <authorList>
            <person name="Varghese N."/>
            <person name="Submissions S."/>
        </authorList>
    </citation>
    <scope>NUCLEOTIDE SEQUENCE [LARGE SCALE GENOMIC DNA]</scope>
    <source>
        <strain evidence="2">DSM 123</strain>
    </source>
</reference>
<gene>
    <name evidence="1" type="ORF">SAMN05444123_112103</name>
</gene>
<dbReference type="OrthoDB" id="9980128at2"/>
<keyword evidence="2" id="KW-1185">Reference proteome</keyword>